<dbReference type="eggNOG" id="KOG1175">
    <property type="taxonomic scope" value="Eukaryota"/>
</dbReference>
<dbReference type="GO" id="GO:0005759">
    <property type="term" value="C:mitochondrial matrix"/>
    <property type="evidence" value="ECO:0007669"/>
    <property type="project" value="TreeGrafter"/>
</dbReference>
<dbReference type="Pfam" id="PF13193">
    <property type="entry name" value="AMP-binding_C"/>
    <property type="match status" value="1"/>
</dbReference>
<dbReference type="InterPro" id="IPR025110">
    <property type="entry name" value="AMP-bd_C"/>
</dbReference>
<feature type="domain" description="AMP-binding enzyme C-terminal" evidence="6">
    <location>
        <begin position="10"/>
        <end position="90"/>
    </location>
</feature>
<evidence type="ECO:0000313" key="7">
    <source>
        <dbReference type="Ensembl" id="ENSLAFP00000021632.1"/>
    </source>
</evidence>
<evidence type="ECO:0000313" key="8">
    <source>
        <dbReference type="Proteomes" id="UP000007646"/>
    </source>
</evidence>
<proteinExistence type="inferred from homology"/>
<dbReference type="AlphaFoldDB" id="G3U1C4"/>
<dbReference type="HOGENOM" id="CLU_000022_17_7_1"/>
<dbReference type="SUPFAM" id="SSF56801">
    <property type="entry name" value="Acetyl-CoA synthetase-like"/>
    <property type="match status" value="1"/>
</dbReference>
<evidence type="ECO:0000256" key="4">
    <source>
        <dbReference type="ARBA" id="ARBA00022832"/>
    </source>
</evidence>
<dbReference type="PANTHER" id="PTHR43605:SF5">
    <property type="entry name" value="ACYL-COENZYME A SYNTHETASE ACSM1, MITOCHONDRIAL"/>
    <property type="match status" value="1"/>
</dbReference>
<dbReference type="Proteomes" id="UP000007646">
    <property type="component" value="Unassembled WGS sequence"/>
</dbReference>
<evidence type="ECO:0000256" key="3">
    <source>
        <dbReference type="ARBA" id="ARBA00022741"/>
    </source>
</evidence>
<accession>G3U1C4</accession>
<evidence type="ECO:0000259" key="6">
    <source>
        <dbReference type="Pfam" id="PF13193"/>
    </source>
</evidence>
<dbReference type="STRING" id="9785.ENSLAFP00000021632"/>
<keyword evidence="5" id="KW-0067">ATP-binding</keyword>
<evidence type="ECO:0000256" key="2">
    <source>
        <dbReference type="ARBA" id="ARBA00022598"/>
    </source>
</evidence>
<dbReference type="OMA" id="MRCESAY"/>
<dbReference type="Gene3D" id="3.30.300.30">
    <property type="match status" value="1"/>
</dbReference>
<reference evidence="7" key="3">
    <citation type="submission" date="2025-09" db="UniProtKB">
        <authorList>
            <consortium name="Ensembl"/>
        </authorList>
    </citation>
    <scope>IDENTIFICATION</scope>
    <source>
        <strain evidence="7">Isolate ISIS603380</strain>
    </source>
</reference>
<reference evidence="7" key="2">
    <citation type="submission" date="2025-08" db="UniProtKB">
        <authorList>
            <consortium name="Ensembl"/>
        </authorList>
    </citation>
    <scope>IDENTIFICATION</scope>
    <source>
        <strain evidence="7">Isolate ISIS603380</strain>
    </source>
</reference>
<protein>
    <recommendedName>
        <fullName evidence="6">AMP-binding enzyme C-terminal domain-containing protein</fullName>
    </recommendedName>
</protein>
<keyword evidence="4" id="KW-0276">Fatty acid metabolism</keyword>
<dbReference type="InterPro" id="IPR045851">
    <property type="entry name" value="AMP-bd_C_sf"/>
</dbReference>
<dbReference type="GO" id="GO:0015645">
    <property type="term" value="F:fatty acid ligase activity"/>
    <property type="evidence" value="ECO:0007669"/>
    <property type="project" value="TreeGrafter"/>
</dbReference>
<reference evidence="7 8" key="1">
    <citation type="submission" date="2009-06" db="EMBL/GenBank/DDBJ databases">
        <title>The Genome Sequence of Loxodonta africana (African elephant).</title>
        <authorList>
            <person name="Di Palma F."/>
            <person name="Heiman D."/>
            <person name="Young S."/>
            <person name="Johnson J."/>
            <person name="Lander E.S."/>
            <person name="Lindblad-Toh K."/>
        </authorList>
    </citation>
    <scope>NUCLEOTIDE SEQUENCE [LARGE SCALE GENOMIC DNA]</scope>
    <source>
        <strain evidence="7 8">Isolate ISIS603380</strain>
    </source>
</reference>
<dbReference type="GO" id="GO:0016405">
    <property type="term" value="F:CoA-ligase activity"/>
    <property type="evidence" value="ECO:0007669"/>
    <property type="project" value="UniProtKB-ARBA"/>
</dbReference>
<name>G3U1C4_LOXAF</name>
<dbReference type="GO" id="GO:0006637">
    <property type="term" value="P:acyl-CoA metabolic process"/>
    <property type="evidence" value="ECO:0007669"/>
    <property type="project" value="TreeGrafter"/>
</dbReference>
<keyword evidence="8" id="KW-1185">Reference proteome</keyword>
<evidence type="ECO:0000256" key="5">
    <source>
        <dbReference type="ARBA" id="ARBA00022840"/>
    </source>
</evidence>
<dbReference type="FunFam" id="3.30.300.30:FF:000005">
    <property type="entry name" value="Acyl-coenzyme A synthetase ACSM5, mitochondrial"/>
    <property type="match status" value="1"/>
</dbReference>
<dbReference type="PANTHER" id="PTHR43605">
    <property type="entry name" value="ACYL-COENZYME A SYNTHETASE"/>
    <property type="match status" value="1"/>
</dbReference>
<keyword evidence="2" id="KW-0436">Ligase</keyword>
<comment type="similarity">
    <text evidence="1">Belongs to the ATP-dependent AMP-binding enzyme family.</text>
</comment>
<dbReference type="Ensembl" id="ENSLAFT00000035457.1">
    <property type="protein sequence ID" value="ENSLAFP00000021632.1"/>
    <property type="gene ID" value="ENSLAFG00000031873.1"/>
</dbReference>
<dbReference type="GO" id="GO:0005524">
    <property type="term" value="F:ATP binding"/>
    <property type="evidence" value="ECO:0007669"/>
    <property type="project" value="UniProtKB-KW"/>
</dbReference>
<keyword evidence="4" id="KW-0443">Lipid metabolism</keyword>
<keyword evidence="3" id="KW-0547">Nucleotide-binding</keyword>
<dbReference type="GO" id="GO:0006633">
    <property type="term" value="P:fatty acid biosynthetic process"/>
    <property type="evidence" value="ECO:0007669"/>
    <property type="project" value="TreeGrafter"/>
</dbReference>
<dbReference type="InterPro" id="IPR051087">
    <property type="entry name" value="Mitochondrial_ACSM"/>
</dbReference>
<dbReference type="GeneTree" id="ENSGT00940000161138"/>
<evidence type="ECO:0000256" key="1">
    <source>
        <dbReference type="ARBA" id="ARBA00006432"/>
    </source>
</evidence>
<dbReference type="InParanoid" id="G3U1C4"/>
<organism evidence="7 8">
    <name type="scientific">Loxodonta africana</name>
    <name type="common">African elephant</name>
    <dbReference type="NCBI Taxonomy" id="9785"/>
    <lineage>
        <taxon>Eukaryota</taxon>
        <taxon>Metazoa</taxon>
        <taxon>Chordata</taxon>
        <taxon>Craniata</taxon>
        <taxon>Vertebrata</taxon>
        <taxon>Euteleostomi</taxon>
        <taxon>Mammalia</taxon>
        <taxon>Eutheria</taxon>
        <taxon>Afrotheria</taxon>
        <taxon>Proboscidea</taxon>
        <taxon>Elephantidae</taxon>
        <taxon>Loxodonta</taxon>
    </lineage>
</organism>
<sequence>SSRYRIALAEVENALAEHPEVAESAVASSLDPIPGEVVKVFIVMSPQFLSHDRDQLTKELQQHVKGVTAPYKHPRNAEFVPELPKTITAKFKRSELQKRSLGGCNRQ</sequence>
<dbReference type="GO" id="GO:0004321">
    <property type="term" value="F:fatty-acyl-CoA synthase activity"/>
    <property type="evidence" value="ECO:0007669"/>
    <property type="project" value="TreeGrafter"/>
</dbReference>